<proteinExistence type="predicted"/>
<organism evidence="3">
    <name type="scientific">marine sediment metagenome</name>
    <dbReference type="NCBI Taxonomy" id="412755"/>
    <lineage>
        <taxon>unclassified sequences</taxon>
        <taxon>metagenomes</taxon>
        <taxon>ecological metagenomes</taxon>
    </lineage>
</organism>
<dbReference type="PANTHER" id="PTHR43081:SF1">
    <property type="entry name" value="ADENYLATE CYCLASE, TERMINAL-DIFFERENTIATION SPECIFIC"/>
    <property type="match status" value="1"/>
</dbReference>
<dbReference type="SUPFAM" id="SSF55073">
    <property type="entry name" value="Nucleotide cyclase"/>
    <property type="match status" value="1"/>
</dbReference>
<dbReference type="SMART" id="SM01080">
    <property type="entry name" value="CHASE2"/>
    <property type="match status" value="1"/>
</dbReference>
<evidence type="ECO:0000313" key="3">
    <source>
        <dbReference type="EMBL" id="KKL13022.1"/>
    </source>
</evidence>
<accession>A0A0F9BGQ6</accession>
<dbReference type="SMART" id="SM00044">
    <property type="entry name" value="CYCc"/>
    <property type="match status" value="1"/>
</dbReference>
<dbReference type="InterPro" id="IPR050697">
    <property type="entry name" value="Adenylyl/Guanylyl_Cyclase_3/4"/>
</dbReference>
<dbReference type="PANTHER" id="PTHR43081">
    <property type="entry name" value="ADENYLATE CYCLASE, TERMINAL-DIFFERENTIATION SPECIFIC-RELATED"/>
    <property type="match status" value="1"/>
</dbReference>
<evidence type="ECO:0000256" key="1">
    <source>
        <dbReference type="SAM" id="Phobius"/>
    </source>
</evidence>
<reference evidence="3" key="1">
    <citation type="journal article" date="2015" name="Nature">
        <title>Complex archaea that bridge the gap between prokaryotes and eukaryotes.</title>
        <authorList>
            <person name="Spang A."/>
            <person name="Saw J.H."/>
            <person name="Jorgensen S.L."/>
            <person name="Zaremba-Niedzwiedzka K."/>
            <person name="Martijn J."/>
            <person name="Lind A.E."/>
            <person name="van Eijk R."/>
            <person name="Schleper C."/>
            <person name="Guy L."/>
            <person name="Ettema T.J."/>
        </authorList>
    </citation>
    <scope>NUCLEOTIDE SEQUENCE</scope>
</reference>
<gene>
    <name evidence="3" type="ORF">LCGC14_2529920</name>
</gene>
<protein>
    <recommendedName>
        <fullName evidence="2">Guanylate cyclase domain-containing protein</fullName>
    </recommendedName>
</protein>
<dbReference type="AlphaFoldDB" id="A0A0F9BGQ6"/>
<dbReference type="CDD" id="cd07302">
    <property type="entry name" value="CHD"/>
    <property type="match status" value="1"/>
</dbReference>
<name>A0A0F9BGQ6_9ZZZZ</name>
<feature type="domain" description="Guanylate cyclase" evidence="2">
    <location>
        <begin position="351"/>
        <end position="482"/>
    </location>
</feature>
<feature type="transmembrane region" description="Helical" evidence="1">
    <location>
        <begin position="235"/>
        <end position="252"/>
    </location>
</feature>
<feature type="non-terminal residue" evidence="3">
    <location>
        <position position="1"/>
    </location>
</feature>
<dbReference type="EMBL" id="LAZR01041028">
    <property type="protein sequence ID" value="KKL13022.1"/>
    <property type="molecule type" value="Genomic_DNA"/>
</dbReference>
<keyword evidence="1" id="KW-0812">Transmembrane</keyword>
<dbReference type="PROSITE" id="PS50125">
    <property type="entry name" value="GUANYLATE_CYCLASE_2"/>
    <property type="match status" value="1"/>
</dbReference>
<evidence type="ECO:0000259" key="2">
    <source>
        <dbReference type="PROSITE" id="PS50125"/>
    </source>
</evidence>
<dbReference type="Pfam" id="PF05226">
    <property type="entry name" value="CHASE2"/>
    <property type="match status" value="1"/>
</dbReference>
<dbReference type="Pfam" id="PF00211">
    <property type="entry name" value="Guanylate_cyc"/>
    <property type="match status" value="1"/>
</dbReference>
<feature type="transmembrane region" description="Helical" evidence="1">
    <location>
        <begin position="259"/>
        <end position="283"/>
    </location>
</feature>
<dbReference type="GO" id="GO:0035556">
    <property type="term" value="P:intracellular signal transduction"/>
    <property type="evidence" value="ECO:0007669"/>
    <property type="project" value="InterPro"/>
</dbReference>
<keyword evidence="1" id="KW-1133">Transmembrane helix</keyword>
<dbReference type="InterPro" id="IPR001054">
    <property type="entry name" value="A/G_cyclase"/>
</dbReference>
<feature type="transmembrane region" description="Helical" evidence="1">
    <location>
        <begin position="289"/>
        <end position="309"/>
    </location>
</feature>
<sequence length="482" mass="53324">AELLEELQGGGDMPPAEMLEEEGFSDLLGGLDDLGLDEQDAYIPDKIRQQEYRNIIGDDPMFSVPRAEGILLPIDKFIDASHGFGFVNFHPDIDGGLRWENMAIEFLDRFYPPIGVRMLQEYYDLGFEDLAIIKGEGIRLGDIDIPTDEKGRMLVNYYGPFGSITYYSIVDIIEGNFPPGAFLDKIVLVGGAATGIGDVWLTPFDPSLPGVEKHATVISNILQGDFIKRPPSARLISLLLIVVTGLALGFFIPRLPSVIHVLAFAALTLVAVVVIVVVMFSSFGTWVNLVYPVGNLMVVSVGVVVYQYFTGEREKRQIKKAFKMYLNDALVEQLAQSHDGLQLGGDEKVLTVLFSDIRNFTSISEGMTPEQLVSLINTYLSLMTRTIMDENGTVDKYIGDAIMAIYGAPVFSEKHPEQACRAALKMMYDLNRVRGEWMERGYPEINIGIGINTGRMVVGNMGSEDRFDYTVMGDSVNPASRL</sequence>
<dbReference type="InterPro" id="IPR029787">
    <property type="entry name" value="Nucleotide_cyclase"/>
</dbReference>
<keyword evidence="1" id="KW-0472">Membrane</keyword>
<dbReference type="Gene3D" id="3.30.70.1230">
    <property type="entry name" value="Nucleotide cyclase"/>
    <property type="match status" value="1"/>
</dbReference>
<dbReference type="GO" id="GO:0006171">
    <property type="term" value="P:cAMP biosynthetic process"/>
    <property type="evidence" value="ECO:0007669"/>
    <property type="project" value="TreeGrafter"/>
</dbReference>
<comment type="caution">
    <text evidence="3">The sequence shown here is derived from an EMBL/GenBank/DDBJ whole genome shotgun (WGS) entry which is preliminary data.</text>
</comment>
<dbReference type="InterPro" id="IPR007890">
    <property type="entry name" value="CHASE2"/>
</dbReference>